<name>A0A420H7T5_9PEZI</name>
<organism evidence="2 3">
    <name type="scientific">Erysiphe neolycopersici</name>
    <dbReference type="NCBI Taxonomy" id="212602"/>
    <lineage>
        <taxon>Eukaryota</taxon>
        <taxon>Fungi</taxon>
        <taxon>Dikarya</taxon>
        <taxon>Ascomycota</taxon>
        <taxon>Pezizomycotina</taxon>
        <taxon>Leotiomycetes</taxon>
        <taxon>Erysiphales</taxon>
        <taxon>Erysiphaceae</taxon>
        <taxon>Erysiphe</taxon>
    </lineage>
</organism>
<sequence length="788" mass="88551">MISVVSPAAQPLFRPNLSNTLRTDDLINGEFIQRDFLSDSDSSSICHSPSWNDISGRKGRNEKREKKRREKELEKERSNKMINTKTAVKPKKLSKMPPSYKPQFTEYLGSRSEPINNSPGLHCRANINLPTLMVTSPRKNNGDLGKKPLMAFNTASASNLPQTDEHQHSRGFIGGLKLRKVEEAGVQEAIRKIKTKNNKDEDRLSPRQKYRVPEDLRHRIAGSAMQSPDREGFERQSRQQDNSPADQYMISSSSYRGTTNAADYFTIPRNPKSQREQPMNRVHLDNRLRRPIRDFKLAAIVTKSRTTLPGNNQMDGHVVNSDNSHYQTPQAFGYKPYVKEPKNQTSSYNPDSITQTPDSNFEATCEKMPVYQRGPKSITHPISGISALRPVTEKPLKKASEASGDLSQFSDDLIGSIIHYEPSFPLPSPTSDSEITHDVLRRDSASSYSDIILDYADFHNDSASADNSPTSGKATNEWVDTSPSTLVMDTIQQIKRSFDSNESGTRFSQAKSTDFSEENSFKDGYSNITTPTVSRPNSFNDVNSEKLTQAMGQIELESHKEKYSVGKRANKTGSEEQCDDSKTHVNVEIQAKNSYQAETKSNPVKPLRIFKEKDFREISQSSRGQDTSPCTADNNLTSTKNSNEKNDERVPLRGLIKRPKEVSKSQKSNFKSEESSYSQYLQEARSRIGSDMAPAQLPRPIRDISSPRQRSEPVAKMFVICCSCKYFHDMPSKLYACMAKPDDLVTEENLGMSGVMTTSVKCPWCGHCMKTSCCAGYAAVVFMKERLH</sequence>
<feature type="compositionally biased region" description="Polar residues" evidence="1">
    <location>
        <begin position="343"/>
        <end position="356"/>
    </location>
</feature>
<feature type="compositionally biased region" description="Polar residues" evidence="1">
    <location>
        <begin position="526"/>
        <end position="541"/>
    </location>
</feature>
<feature type="region of interest" description="Disordered" evidence="1">
    <location>
        <begin position="39"/>
        <end position="80"/>
    </location>
</feature>
<gene>
    <name evidence="2" type="ORF">OnM2_105011</name>
</gene>
<evidence type="ECO:0000313" key="2">
    <source>
        <dbReference type="EMBL" id="RKF53478.1"/>
    </source>
</evidence>
<evidence type="ECO:0000313" key="3">
    <source>
        <dbReference type="Proteomes" id="UP000286134"/>
    </source>
</evidence>
<dbReference type="AlphaFoldDB" id="A0A420H7T5"/>
<feature type="compositionally biased region" description="Basic and acidic residues" evidence="1">
    <location>
        <begin position="228"/>
        <end position="238"/>
    </location>
</feature>
<feature type="region of interest" description="Disordered" evidence="1">
    <location>
        <begin position="337"/>
        <end position="356"/>
    </location>
</feature>
<feature type="region of interest" description="Disordered" evidence="1">
    <location>
        <begin position="616"/>
        <end position="676"/>
    </location>
</feature>
<reference evidence="2 3" key="1">
    <citation type="journal article" date="2018" name="BMC Genomics">
        <title>Comparative genome analyses reveal sequence features reflecting distinct modes of host-adaptation between dicot and monocot powdery mildew.</title>
        <authorList>
            <person name="Wu Y."/>
            <person name="Ma X."/>
            <person name="Pan Z."/>
            <person name="Kale S.D."/>
            <person name="Song Y."/>
            <person name="King H."/>
            <person name="Zhang Q."/>
            <person name="Presley C."/>
            <person name="Deng X."/>
            <person name="Wei C.I."/>
            <person name="Xiao S."/>
        </authorList>
    </citation>
    <scope>NUCLEOTIDE SEQUENCE [LARGE SCALE GENOMIC DNA]</scope>
    <source>
        <strain evidence="2">UMSG2</strain>
    </source>
</reference>
<comment type="caution">
    <text evidence="2">The sequence shown here is derived from an EMBL/GenBank/DDBJ whole genome shotgun (WGS) entry which is preliminary data.</text>
</comment>
<feature type="compositionally biased region" description="Basic residues" evidence="1">
    <location>
        <begin position="57"/>
        <end position="69"/>
    </location>
</feature>
<feature type="region of interest" description="Disordered" evidence="1">
    <location>
        <begin position="688"/>
        <end position="709"/>
    </location>
</feature>
<proteinExistence type="predicted"/>
<feature type="region of interest" description="Disordered" evidence="1">
    <location>
        <begin position="497"/>
        <end position="541"/>
    </location>
</feature>
<feature type="region of interest" description="Disordered" evidence="1">
    <location>
        <begin position="555"/>
        <end position="583"/>
    </location>
</feature>
<feature type="compositionally biased region" description="Polar residues" evidence="1">
    <location>
        <begin position="497"/>
        <end position="513"/>
    </location>
</feature>
<evidence type="ECO:0000256" key="1">
    <source>
        <dbReference type="SAM" id="MobiDB-lite"/>
    </source>
</evidence>
<feature type="compositionally biased region" description="Polar residues" evidence="1">
    <location>
        <begin position="239"/>
        <end position="255"/>
    </location>
</feature>
<feature type="compositionally biased region" description="Polar residues" evidence="1">
    <location>
        <begin position="618"/>
        <end position="641"/>
    </location>
</feature>
<feature type="region of interest" description="Disordered" evidence="1">
    <location>
        <begin position="192"/>
        <end position="255"/>
    </location>
</feature>
<protein>
    <submittedName>
        <fullName evidence="2">Putative bgh specific protein</fullName>
    </submittedName>
</protein>
<dbReference type="Proteomes" id="UP000286134">
    <property type="component" value="Unassembled WGS sequence"/>
</dbReference>
<accession>A0A420H7T5</accession>
<feature type="compositionally biased region" description="Basic and acidic residues" evidence="1">
    <location>
        <begin position="642"/>
        <end position="651"/>
    </location>
</feature>
<dbReference type="EMBL" id="MCFK01010506">
    <property type="protein sequence ID" value="RKF53478.1"/>
    <property type="molecule type" value="Genomic_DNA"/>
</dbReference>
<dbReference type="OrthoDB" id="5386674at2759"/>
<feature type="compositionally biased region" description="Basic and acidic residues" evidence="1">
    <location>
        <begin position="70"/>
        <end position="79"/>
    </location>
</feature>
<keyword evidence="3" id="KW-1185">Reference proteome</keyword>
<feature type="compositionally biased region" description="Basic and acidic residues" evidence="1">
    <location>
        <begin position="197"/>
        <end position="218"/>
    </location>
</feature>
<feature type="compositionally biased region" description="Basic and acidic residues" evidence="1">
    <location>
        <begin position="658"/>
        <end position="674"/>
    </location>
</feature>